<dbReference type="Gene3D" id="1.10.1040.10">
    <property type="entry name" value="N-(1-d-carboxylethyl)-l-norvaline Dehydrogenase, domain 2"/>
    <property type="match status" value="1"/>
</dbReference>
<accession>A0A931BXY2</accession>
<feature type="domain" description="3-hydroxyisobutyrate dehydrogenase-like NAD-binding" evidence="5">
    <location>
        <begin position="163"/>
        <end position="282"/>
    </location>
</feature>
<evidence type="ECO:0000259" key="5">
    <source>
        <dbReference type="Pfam" id="PF14833"/>
    </source>
</evidence>
<dbReference type="InterPro" id="IPR051265">
    <property type="entry name" value="HIBADH-related_NP60_sf"/>
</dbReference>
<dbReference type="Gene3D" id="3.40.50.720">
    <property type="entry name" value="NAD(P)-binding Rossmann-like Domain"/>
    <property type="match status" value="1"/>
</dbReference>
<evidence type="ECO:0000313" key="7">
    <source>
        <dbReference type="Proteomes" id="UP000599312"/>
    </source>
</evidence>
<evidence type="ECO:0000256" key="1">
    <source>
        <dbReference type="ARBA" id="ARBA00023002"/>
    </source>
</evidence>
<proteinExistence type="predicted"/>
<gene>
    <name evidence="6" type="ORF">I2H38_15895</name>
</gene>
<keyword evidence="7" id="KW-1185">Reference proteome</keyword>
<feature type="domain" description="6-phosphogluconate dehydrogenase NADP-binding" evidence="4">
    <location>
        <begin position="4"/>
        <end position="160"/>
    </location>
</feature>
<keyword evidence="2" id="KW-0520">NAD</keyword>
<name>A0A931BXY2_9HYPH</name>
<dbReference type="SUPFAM" id="SSF48179">
    <property type="entry name" value="6-phosphogluconate dehydrogenase C-terminal domain-like"/>
    <property type="match status" value="1"/>
</dbReference>
<dbReference type="AlphaFoldDB" id="A0A931BXY2"/>
<dbReference type="PIRSF" id="PIRSF000103">
    <property type="entry name" value="HIBADH"/>
    <property type="match status" value="1"/>
</dbReference>
<dbReference type="InterPro" id="IPR036291">
    <property type="entry name" value="NAD(P)-bd_dom_sf"/>
</dbReference>
<keyword evidence="1" id="KW-0560">Oxidoreductase</keyword>
<evidence type="ECO:0000259" key="4">
    <source>
        <dbReference type="Pfam" id="PF03446"/>
    </source>
</evidence>
<dbReference type="EMBL" id="JADQDO010000008">
    <property type="protein sequence ID" value="MBF9234857.1"/>
    <property type="molecule type" value="Genomic_DNA"/>
</dbReference>
<evidence type="ECO:0000256" key="3">
    <source>
        <dbReference type="PIRSR" id="PIRSR000103-1"/>
    </source>
</evidence>
<dbReference type="GO" id="GO:0051287">
    <property type="term" value="F:NAD binding"/>
    <property type="evidence" value="ECO:0007669"/>
    <property type="project" value="InterPro"/>
</dbReference>
<organism evidence="6 7">
    <name type="scientific">Microvirga alba</name>
    <dbReference type="NCBI Taxonomy" id="2791025"/>
    <lineage>
        <taxon>Bacteria</taxon>
        <taxon>Pseudomonadati</taxon>
        <taxon>Pseudomonadota</taxon>
        <taxon>Alphaproteobacteria</taxon>
        <taxon>Hyphomicrobiales</taxon>
        <taxon>Methylobacteriaceae</taxon>
        <taxon>Microvirga</taxon>
    </lineage>
</organism>
<sequence>MTAVGMIGLGQIGLPMAQNLLKGGHTVIGYRRSDQSELIAAGGIPASSPREVAERCSIILSCLPDDAALESVVSGPQGLASASRDGLVLVELSTLDTGVKSKQARALMEKGGQMLDCAVSGIPRMVRERQGVIYASGDEMVFERVREVLSAVAERVFFFGEFGNATKAKLTANILVALNIMATAEAMAFGIKAGLDPDRLIGALQDGAGSSLQFKVRAPVMAAGAWDRVMAPTAMLVKDIHLITATRERLGCPTPLLDQAAAIYEAAISAGYGETDVASVFAVVAERAGIQTETNKKAS</sequence>
<dbReference type="InterPro" id="IPR006115">
    <property type="entry name" value="6PGDH_NADP-bd"/>
</dbReference>
<dbReference type="InterPro" id="IPR008927">
    <property type="entry name" value="6-PGluconate_DH-like_C_sf"/>
</dbReference>
<dbReference type="Pfam" id="PF03446">
    <property type="entry name" value="NAD_binding_2"/>
    <property type="match status" value="1"/>
</dbReference>
<dbReference type="GO" id="GO:0016491">
    <property type="term" value="F:oxidoreductase activity"/>
    <property type="evidence" value="ECO:0007669"/>
    <property type="project" value="UniProtKB-KW"/>
</dbReference>
<dbReference type="PANTHER" id="PTHR43580">
    <property type="entry name" value="OXIDOREDUCTASE GLYR1-RELATED"/>
    <property type="match status" value="1"/>
</dbReference>
<dbReference type="InterPro" id="IPR015815">
    <property type="entry name" value="HIBADH-related"/>
</dbReference>
<dbReference type="InterPro" id="IPR013328">
    <property type="entry name" value="6PGD_dom2"/>
</dbReference>
<dbReference type="Pfam" id="PF14833">
    <property type="entry name" value="NAD_binding_11"/>
    <property type="match status" value="1"/>
</dbReference>
<reference evidence="6" key="1">
    <citation type="submission" date="2020-11" db="EMBL/GenBank/DDBJ databases">
        <authorList>
            <person name="Kim M.K."/>
        </authorList>
    </citation>
    <scope>NUCLEOTIDE SEQUENCE</scope>
    <source>
        <strain evidence="6">BT350</strain>
    </source>
</reference>
<dbReference type="Proteomes" id="UP000599312">
    <property type="component" value="Unassembled WGS sequence"/>
</dbReference>
<dbReference type="RefSeq" id="WP_196272840.1">
    <property type="nucleotide sequence ID" value="NZ_JADQDO010000008.1"/>
</dbReference>
<evidence type="ECO:0000256" key="2">
    <source>
        <dbReference type="ARBA" id="ARBA00023027"/>
    </source>
</evidence>
<dbReference type="GO" id="GO:0050661">
    <property type="term" value="F:NADP binding"/>
    <property type="evidence" value="ECO:0007669"/>
    <property type="project" value="InterPro"/>
</dbReference>
<dbReference type="SUPFAM" id="SSF51735">
    <property type="entry name" value="NAD(P)-binding Rossmann-fold domains"/>
    <property type="match status" value="1"/>
</dbReference>
<dbReference type="PANTHER" id="PTHR43580:SF2">
    <property type="entry name" value="CYTOKINE-LIKE NUCLEAR FACTOR N-PAC"/>
    <property type="match status" value="1"/>
</dbReference>
<evidence type="ECO:0000313" key="6">
    <source>
        <dbReference type="EMBL" id="MBF9234857.1"/>
    </source>
</evidence>
<comment type="caution">
    <text evidence="6">The sequence shown here is derived from an EMBL/GenBank/DDBJ whole genome shotgun (WGS) entry which is preliminary data.</text>
</comment>
<dbReference type="InterPro" id="IPR029154">
    <property type="entry name" value="HIBADH-like_NADP-bd"/>
</dbReference>
<protein>
    <submittedName>
        <fullName evidence="6">NAD(P)-dependent oxidoreductase</fullName>
    </submittedName>
</protein>
<feature type="active site" evidence="3">
    <location>
        <position position="169"/>
    </location>
</feature>